<evidence type="ECO:0000256" key="7">
    <source>
        <dbReference type="ARBA" id="ARBA00023136"/>
    </source>
</evidence>
<evidence type="ECO:0000256" key="2">
    <source>
        <dbReference type="ARBA" id="ARBA00009141"/>
    </source>
</evidence>
<evidence type="ECO:0000256" key="3">
    <source>
        <dbReference type="ARBA" id="ARBA00022692"/>
    </source>
</evidence>
<dbReference type="InterPro" id="IPR006644">
    <property type="entry name" value="Cadg"/>
</dbReference>
<evidence type="ECO:0000256" key="8">
    <source>
        <dbReference type="ARBA" id="ARBA00023180"/>
    </source>
</evidence>
<dbReference type="Proteomes" id="UP000199513">
    <property type="component" value="Unassembled WGS sequence"/>
</dbReference>
<dbReference type="InterPro" id="IPR021655">
    <property type="entry name" value="Put_metal-bd"/>
</dbReference>
<evidence type="ECO:0000313" key="12">
    <source>
        <dbReference type="Proteomes" id="UP000199513"/>
    </source>
</evidence>
<evidence type="ECO:0000256" key="5">
    <source>
        <dbReference type="ARBA" id="ARBA00022824"/>
    </source>
</evidence>
<dbReference type="EMBL" id="FONY01000015">
    <property type="protein sequence ID" value="SFF08424.1"/>
    <property type="molecule type" value="Genomic_DNA"/>
</dbReference>
<keyword evidence="6" id="KW-1133">Transmembrane helix</keyword>
<dbReference type="InterPro" id="IPR015919">
    <property type="entry name" value="Cadherin-like_sf"/>
</dbReference>
<dbReference type="GO" id="GO:0030246">
    <property type="term" value="F:carbohydrate binding"/>
    <property type="evidence" value="ECO:0007669"/>
    <property type="project" value="InterPro"/>
</dbReference>
<dbReference type="InterPro" id="IPR032812">
    <property type="entry name" value="SbsA_Ig"/>
</dbReference>
<dbReference type="GO" id="GO:0016020">
    <property type="term" value="C:membrane"/>
    <property type="evidence" value="ECO:0007669"/>
    <property type="project" value="InterPro"/>
</dbReference>
<dbReference type="GO" id="GO:0004553">
    <property type="term" value="F:hydrolase activity, hydrolyzing O-glycosyl compounds"/>
    <property type="evidence" value="ECO:0007669"/>
    <property type="project" value="UniProtKB-ARBA"/>
</dbReference>
<dbReference type="PANTHER" id="PTHR13460">
    <property type="match status" value="1"/>
</dbReference>
<keyword evidence="12" id="KW-1185">Reference proteome</keyword>
<dbReference type="InterPro" id="IPR021720">
    <property type="entry name" value="Malectin_dom"/>
</dbReference>
<keyword evidence="8" id="KW-0325">Glycoprotein</keyword>
<dbReference type="SUPFAM" id="SSF49313">
    <property type="entry name" value="Cadherin-like"/>
    <property type="match status" value="1"/>
</dbReference>
<keyword evidence="7" id="KW-0472">Membrane</keyword>
<dbReference type="Pfam" id="PF13205">
    <property type="entry name" value="Big_5"/>
    <property type="match status" value="1"/>
</dbReference>
<dbReference type="InterPro" id="IPR039155">
    <property type="entry name" value="MLEC"/>
</dbReference>
<accession>A0A1I2FSL6</accession>
<dbReference type="Gene3D" id="2.60.40.10">
    <property type="entry name" value="Immunoglobulins"/>
    <property type="match status" value="2"/>
</dbReference>
<keyword evidence="4" id="KW-0732">Signal</keyword>
<dbReference type="SUPFAM" id="SSF49785">
    <property type="entry name" value="Galactose-binding domain-like"/>
    <property type="match status" value="2"/>
</dbReference>
<dbReference type="Pfam" id="PF05345">
    <property type="entry name" value="He_PIG"/>
    <property type="match status" value="1"/>
</dbReference>
<dbReference type="GO" id="GO:0005509">
    <property type="term" value="F:calcium ion binding"/>
    <property type="evidence" value="ECO:0007669"/>
    <property type="project" value="InterPro"/>
</dbReference>
<protein>
    <submittedName>
        <fullName evidence="11">Glucose / Sorbosone dehydrogenase</fullName>
    </submittedName>
</protein>
<evidence type="ECO:0000256" key="4">
    <source>
        <dbReference type="ARBA" id="ARBA00022729"/>
    </source>
</evidence>
<organism evidence="11 12">
    <name type="scientific">Thermoflexibacter ruber</name>
    <dbReference type="NCBI Taxonomy" id="1003"/>
    <lineage>
        <taxon>Bacteria</taxon>
        <taxon>Pseudomonadati</taxon>
        <taxon>Bacteroidota</taxon>
        <taxon>Cytophagia</taxon>
        <taxon>Cytophagales</taxon>
        <taxon>Thermoflexibacteraceae</taxon>
        <taxon>Thermoflexibacter</taxon>
    </lineage>
</organism>
<dbReference type="Gene3D" id="2.60.120.200">
    <property type="match status" value="1"/>
</dbReference>
<dbReference type="InterPro" id="IPR011042">
    <property type="entry name" value="6-blade_b-propeller_TolB-like"/>
</dbReference>
<dbReference type="SUPFAM" id="SSF50952">
    <property type="entry name" value="Soluble quinoprotein glucose dehydrogenase"/>
    <property type="match status" value="1"/>
</dbReference>
<dbReference type="InterPro" id="IPR013320">
    <property type="entry name" value="ConA-like_dom_sf"/>
</dbReference>
<dbReference type="PANTHER" id="PTHR13460:SF0">
    <property type="entry name" value="MALECTIN"/>
    <property type="match status" value="1"/>
</dbReference>
<keyword evidence="9" id="KW-0119">Carbohydrate metabolism</keyword>
<dbReference type="InterPro" id="IPR008979">
    <property type="entry name" value="Galactose-bd-like_sf"/>
</dbReference>
<sequence>MVLNLFDMKNFTIRVSFLTSLIIYLSGFAALAQCPDISTLNCNQLKVSTPYTLTFNGSEGGMGNTGFTMVDRPTNGGNTVPNAKGYDPTRISLNSGLLSITTTNGLAINSVNSQINALGVALEPSSSHNIEITTKLVNLPTITNNTFEQAGIWFGIDEGNYIKLDVTSRDGNLSHDVEIVYELNNANTNTGSAVNNVVAAGGSIIFRMLINPTEKSITGFYSTNNGVTFSQLAKINNISDNILNGKIVTGINGSTNRALFAGIYASHRSANSQRVYNFDDFSINTINPNIILSSSNLSFSIPQNQVINSSIDIGTSNNQSITINVDARNPNNTTTSWIKKGGNPLNNYSHVMGGSPEFSFVIDGTGLPVGQHTSTVTFSASGYQSAVMNVTLDIVGGNRPYVAASSPASGQTNVSLIFPFSVSANSIIYPDNADAQIEISSVNSTNIKLYRLDGIGNQVEDVVASSINDTGGGDAITFTAANPLQSNTWYRFVITDGVTTTKGTPFVPFNALFRVGVPPTPPSVGTDLSSVKFDKVNLGSTALGRYPTLTFGPDGKLYASGMDGTITRWSVNGDGTLYQKQVLNSIYKANGNSARFIMGLTFAPDATATNLVAYVTHSSPTIENGPEWDGKITKLSGADLEVVEDLVINLPRATKDHLTNSLVFGPDGALYIGQGSNNAAGDPDAVWGMRPEHLLSGAVLRLDLQKLTVKPLDARTTSNRSIINAASTTSLTMSDGTYNPYANDSPLTIYASGLRNTYDLLWHSNGFLYAPTNGTAAGGNTPASETGMRRPDGTFYSGPAIPATTGAPVQRDWLFKLPFKTGTTPMQRYVGYYGHPNPLRGEYVMNRGSIDNPKLPTGIIPDINYRGAAFDFEFNKSPNGVIEYKNDIAFGGILKNKIIVARFSGGSDLIVLEPDATTKDIIRATTGLQGMTSFDNPLEVTEDPVTGNMYVSEYDRDNNGIATITLLRVPQNINITFEGVMQEPNVYRNRVTARINILNPSLNVVSTQYSVNGGAFRDYLGAIIIDEPGTYKLIGRVTTATNQVISTHEYTVIVIRVPSNGAKLYAQNMDGFPEDDHLTFSRIQNFVPNFGTGPGGMHDIVTLRLHNNGVGNLIISKLTISDPTRFEIFRFNEQPFNPNTHLPASIAPDKFINVQIRFIATQGGTNPSNRDYERMVMHETLKIESNDVEQWPEKTIYLHGLWQLFDENNMEPNINEIIDAFGLKTATGFTSTRHGNIDTPIADEVVSATFVRVDKDKPVYVRQLAAFHNCCTSGASSFWHRKGQPRTTRTRLTSHVAADGQSLLPRRNVTTYNATKGNFGDPAEATFNPVFNGDDVPFIMSFVNDYTDRTLNYGGLVGVRVWKLRNAKGDIVPNTFIMSHDYLSATANFDYNDDAFVVSNIRPEFGSAHSSPLLTNVQHIDFSNNDIARDVGSSTTINLTLKNGGLSGYSDGSSDPNIVISRVEIVGATADEFGTSLPVKTTLVPQETTTMSVRFNPKLIGLKNADLLIHYNSANSPLRVPLYGIAKTNCYNANLIHRIKFARNTADGNMVINGKTWVPDQPFRKSTNFKLDNVSDVSTQIHATEDDALYRSYMSTNTDLVGYRYEFKTPTNQNLPNGVYWVRIHFAENFFSRSGQRVNDIYLENNPVLTGFDIFKEVGFKHALVKDFIVPVSDGTLNLEVKSQVNRPAISGVEIYRFDTNTSITLTANNITLASCSGNVGGSLELQAHNTSNPLLYKMGKFGAYQTSPIFTNIPPGTYSFYVKENVTNGCEVFNVFTIGQRVSNIQFTTTVTNATCFGNDGSVMVSNITGGVSPYTVTWSHDETLTGTIASGLPASNNIFVTVTDATGCSTTRNVAIGTSPCPNPLDHPLLFALNANGPAINTNGVSFSPGNASSFTPTSPATISGSSQTAAVSNTGGYDQAIYQRYSWSSNTFHFNRTVTNGRYIVVLHFAEMFHNATNARVFHVDIEGQRVLNNFDMFATAGGRHIAIRRIFYVNVTDGQLNISFVKGSRDNPVINAIQIHSFQSAVNNTPFVSNPIPNRTVTQGTATNFTFAANTFADIDGDPLIYTATLTNGNPLPAWLTFNGALRRFDVSIASVVGAYPIRVTATDPGGKSAFTDFTLTVTAPNDADGDGIADNVDNCPTVFNPSQTIPVWYRDQDGDGFGDPNNSVANCLQPIGYVANGTDNCPDVYNPSQVIPTWYADNDEDGFGNPSQSIQSCTKPNGYIANNTDCNDNDPEINPETVWYRDADGDGFGSSSDFVRACIKPNGYVENNEDCDDTNAAVTPNKIWYLDDDDDGYGNPLMSVQSCEAPAGYVDNDLDCDDTNQTINPQTFWYRDADGDGFGNPSTTLRVQSCTQPSGYVLNNTDCNDNDAGINPLTVWYRDADGDGFGNNADTRIQCTQPTGYIRQGGDCDDNDANNRPTAMWYRDADGDGFGNPSNSIIACIMPSGYVANSTDCNDNDASIHPNTRWYADNDGDGFGAGAVFATQCNKPVGNYVNNNQDCNDTDPTITTTPVTWYRDADGDGFGNPAITQTSCTRPTGYVRNNTDCNDNDASITDTPVTWYRDADGDGFGNSAITQTSCTKPTGYVANNTDCNDNDAAINPNTQWYLDNDNDGFGAGAVAFTQCT</sequence>
<feature type="domain" description="Dystroglycan-type cadherin-like" evidence="10">
    <location>
        <begin position="2035"/>
        <end position="2133"/>
    </location>
</feature>
<dbReference type="SMART" id="SM00736">
    <property type="entry name" value="CADG"/>
    <property type="match status" value="1"/>
</dbReference>
<dbReference type="Gene3D" id="2.60.120.430">
    <property type="entry name" value="Galactose-binding lectin"/>
    <property type="match status" value="2"/>
</dbReference>
<dbReference type="GO" id="GO:0005975">
    <property type="term" value="P:carbohydrate metabolic process"/>
    <property type="evidence" value="ECO:0007669"/>
    <property type="project" value="UniProtKB-ARBA"/>
</dbReference>
<comment type="subcellular location">
    <subcellularLocation>
        <location evidence="1">Endoplasmic reticulum membrane</location>
        <topology evidence="1">Single-pass type I membrane protein</topology>
    </subcellularLocation>
</comment>
<name>A0A1I2FSL6_9BACT</name>
<dbReference type="STRING" id="1003.SAMN04488541_101545"/>
<dbReference type="Gene3D" id="2.120.10.30">
    <property type="entry name" value="TolB, C-terminal domain"/>
    <property type="match status" value="1"/>
</dbReference>
<comment type="similarity">
    <text evidence="2">Belongs to the malectin family.</text>
</comment>
<gene>
    <name evidence="11" type="ORF">SAMN04488541_101545</name>
</gene>
<keyword evidence="5" id="KW-0256">Endoplasmic reticulum</keyword>
<dbReference type="SUPFAM" id="SSF49899">
    <property type="entry name" value="Concanavalin A-like lectins/glucanases"/>
    <property type="match status" value="1"/>
</dbReference>
<dbReference type="Pfam" id="PF11721">
    <property type="entry name" value="Malectin"/>
    <property type="match status" value="2"/>
</dbReference>
<dbReference type="InterPro" id="IPR013783">
    <property type="entry name" value="Ig-like_fold"/>
</dbReference>
<evidence type="ECO:0000256" key="6">
    <source>
        <dbReference type="ARBA" id="ARBA00022989"/>
    </source>
</evidence>
<evidence type="ECO:0000256" key="9">
    <source>
        <dbReference type="ARBA" id="ARBA00023277"/>
    </source>
</evidence>
<reference evidence="11 12" key="1">
    <citation type="submission" date="2016-10" db="EMBL/GenBank/DDBJ databases">
        <authorList>
            <person name="de Groot N.N."/>
        </authorList>
    </citation>
    <scope>NUCLEOTIDE SEQUENCE [LARGE SCALE GENOMIC DNA]</scope>
    <source>
        <strain>GEY</strain>
        <strain evidence="12">DSM 9560</strain>
    </source>
</reference>
<evidence type="ECO:0000256" key="1">
    <source>
        <dbReference type="ARBA" id="ARBA00004115"/>
    </source>
</evidence>
<dbReference type="Pfam" id="PF11617">
    <property type="entry name" value="Cu-binding_MopE"/>
    <property type="match status" value="9"/>
</dbReference>
<dbReference type="InterPro" id="IPR011041">
    <property type="entry name" value="Quinoprot_gluc/sorb_DH_b-prop"/>
</dbReference>
<evidence type="ECO:0000259" key="10">
    <source>
        <dbReference type="SMART" id="SM00736"/>
    </source>
</evidence>
<feature type="non-terminal residue" evidence="11">
    <location>
        <position position="2633"/>
    </location>
</feature>
<keyword evidence="3" id="KW-0812">Transmembrane</keyword>
<proteinExistence type="inferred from homology"/>
<evidence type="ECO:0000313" key="11">
    <source>
        <dbReference type="EMBL" id="SFF08424.1"/>
    </source>
</evidence>